<dbReference type="PIRSF" id="PIRSF005962">
    <property type="entry name" value="Pept_M20D_amidohydro"/>
    <property type="match status" value="1"/>
</dbReference>
<protein>
    <submittedName>
        <fullName evidence="4">Amidohydrolase</fullName>
    </submittedName>
</protein>
<dbReference type="NCBIfam" id="TIGR01891">
    <property type="entry name" value="amidohydrolases"/>
    <property type="match status" value="1"/>
</dbReference>
<dbReference type="InterPro" id="IPR011650">
    <property type="entry name" value="Peptidase_M20_dimer"/>
</dbReference>
<dbReference type="InterPro" id="IPR002933">
    <property type="entry name" value="Peptidase_M20"/>
</dbReference>
<evidence type="ECO:0000256" key="2">
    <source>
        <dbReference type="PIRSR" id="PIRSR005962-1"/>
    </source>
</evidence>
<dbReference type="Gene3D" id="3.40.630.10">
    <property type="entry name" value="Zn peptidases"/>
    <property type="match status" value="1"/>
</dbReference>
<dbReference type="Gene3D" id="3.30.70.360">
    <property type="match status" value="1"/>
</dbReference>
<evidence type="ECO:0000313" key="4">
    <source>
        <dbReference type="EMBL" id="BEQ15617.1"/>
    </source>
</evidence>
<dbReference type="SUPFAM" id="SSF53187">
    <property type="entry name" value="Zn-dependent exopeptidases"/>
    <property type="match status" value="1"/>
</dbReference>
<dbReference type="RefSeq" id="WP_338600260.1">
    <property type="nucleotide sequence ID" value="NZ_AP028679.1"/>
</dbReference>
<dbReference type="GO" id="GO:0046872">
    <property type="term" value="F:metal ion binding"/>
    <property type="evidence" value="ECO:0007669"/>
    <property type="project" value="UniProtKB-KW"/>
</dbReference>
<dbReference type="Pfam" id="PF07687">
    <property type="entry name" value="M20_dimer"/>
    <property type="match status" value="1"/>
</dbReference>
<dbReference type="InterPro" id="IPR017439">
    <property type="entry name" value="Amidohydrolase"/>
</dbReference>
<keyword evidence="1" id="KW-0378">Hydrolase</keyword>
<evidence type="ECO:0000313" key="5">
    <source>
        <dbReference type="Proteomes" id="UP001366166"/>
    </source>
</evidence>
<dbReference type="Proteomes" id="UP001366166">
    <property type="component" value="Chromosome"/>
</dbReference>
<sequence length="386" mass="41403">MKLTGEFKKWLVGLRHDLHQHPEVALKEERTTRQILAHLKQMGIEAHGLSGMTGVVGLIPGAQEGPTLAIRADIDALPIQEMNQVPYKSTHPGMMHACGHDVHTAVLLGTARLVLESGLAGELRGNLKLIFQPAEETGVGARMMVERGVLENPAVDRIIAAHVAGDLPIGHMGINFGQSHASNDLFRLRIKGKGTHGARPSQGNDPVVAGAYLISALQVGVSRKVDPLEPAVISVCSFHAGSALNVIPETAELGGTIRAMTPAVQKELNQHLQRSVRGISETFGVECELEVEEVFPPCLNDPQVVEFMEQCAAQVVGLDKVHHSPPVTGSEDFAFFTQLVPGAIVRLGCGDGHGEPALHSPRFDVSDEVLFTGVKVFYEAVSKYLG</sequence>
<feature type="binding site" evidence="2">
    <location>
        <position position="100"/>
    </location>
    <ligand>
        <name>Mn(2+)</name>
        <dbReference type="ChEBI" id="CHEBI:29035"/>
        <label>2</label>
    </ligand>
</feature>
<dbReference type="GO" id="GO:0019877">
    <property type="term" value="P:diaminopimelate biosynthetic process"/>
    <property type="evidence" value="ECO:0007669"/>
    <property type="project" value="UniProtKB-ARBA"/>
</dbReference>
<feature type="domain" description="Peptidase M20 dimerisation" evidence="3">
    <location>
        <begin position="186"/>
        <end position="273"/>
    </location>
</feature>
<feature type="binding site" evidence="2">
    <location>
        <position position="359"/>
    </location>
    <ligand>
        <name>Mn(2+)</name>
        <dbReference type="ChEBI" id="CHEBI:29035"/>
        <label>2</label>
    </ligand>
</feature>
<feature type="binding site" evidence="2">
    <location>
        <position position="162"/>
    </location>
    <ligand>
        <name>Mn(2+)</name>
        <dbReference type="ChEBI" id="CHEBI:29035"/>
        <label>2</label>
    </ligand>
</feature>
<accession>A0AAU9F2A0</accession>
<organism evidence="4 5">
    <name type="scientific">Desulfoferula mesophila</name>
    <dbReference type="NCBI Taxonomy" id="3058419"/>
    <lineage>
        <taxon>Bacteria</taxon>
        <taxon>Pseudomonadati</taxon>
        <taxon>Thermodesulfobacteriota</taxon>
        <taxon>Desulfarculia</taxon>
        <taxon>Desulfarculales</taxon>
        <taxon>Desulfarculaceae</taxon>
        <taxon>Desulfoferula</taxon>
    </lineage>
</organism>
<dbReference type="GO" id="GO:0050118">
    <property type="term" value="F:N-acetyldiaminopimelate deacetylase activity"/>
    <property type="evidence" value="ECO:0007669"/>
    <property type="project" value="UniProtKB-ARBA"/>
</dbReference>
<feature type="binding site" evidence="2">
    <location>
        <position position="136"/>
    </location>
    <ligand>
        <name>Mn(2+)</name>
        <dbReference type="ChEBI" id="CHEBI:29035"/>
        <label>2</label>
    </ligand>
</feature>
<dbReference type="FunFam" id="3.30.70.360:FF:000001">
    <property type="entry name" value="N-acetyldiaminopimelate deacetylase"/>
    <property type="match status" value="1"/>
</dbReference>
<dbReference type="EMBL" id="AP028679">
    <property type="protein sequence ID" value="BEQ15617.1"/>
    <property type="molecule type" value="Genomic_DNA"/>
</dbReference>
<keyword evidence="2" id="KW-0479">Metal-binding</keyword>
<feature type="binding site" evidence="2">
    <location>
        <position position="98"/>
    </location>
    <ligand>
        <name>Mn(2+)</name>
        <dbReference type="ChEBI" id="CHEBI:29035"/>
        <label>2</label>
    </ligand>
</feature>
<reference evidence="5" key="1">
    <citation type="journal article" date="2023" name="Arch. Microbiol.">
        <title>Desulfoferula mesophilus gen. nov. sp. nov., a mesophilic sulfate-reducing bacterium isolated from a brackish lake sediment.</title>
        <authorList>
            <person name="Watanabe T."/>
            <person name="Yabe T."/>
            <person name="Tsuji J.M."/>
            <person name="Fukui M."/>
        </authorList>
    </citation>
    <scope>NUCLEOTIDE SEQUENCE [LARGE SCALE GENOMIC DNA]</scope>
    <source>
        <strain evidence="5">12FAK</strain>
    </source>
</reference>
<keyword evidence="2" id="KW-0464">Manganese</keyword>
<dbReference type="CDD" id="cd03886">
    <property type="entry name" value="M20_Acy1"/>
    <property type="match status" value="1"/>
</dbReference>
<dbReference type="KEGG" id="dmp:FAK_26830"/>
<gene>
    <name evidence="4" type="ORF">FAK_26830</name>
</gene>
<dbReference type="SUPFAM" id="SSF55031">
    <property type="entry name" value="Bacterial exopeptidase dimerisation domain"/>
    <property type="match status" value="1"/>
</dbReference>
<dbReference type="PANTHER" id="PTHR11014">
    <property type="entry name" value="PEPTIDASE M20 FAMILY MEMBER"/>
    <property type="match status" value="1"/>
</dbReference>
<dbReference type="Pfam" id="PF01546">
    <property type="entry name" value="Peptidase_M20"/>
    <property type="match status" value="1"/>
</dbReference>
<dbReference type="InterPro" id="IPR036264">
    <property type="entry name" value="Bact_exopeptidase_dim_dom"/>
</dbReference>
<name>A0AAU9F2A0_9BACT</name>
<comment type="cofactor">
    <cofactor evidence="2">
        <name>Mn(2+)</name>
        <dbReference type="ChEBI" id="CHEBI:29035"/>
    </cofactor>
    <text evidence="2">The Mn(2+) ion enhances activity.</text>
</comment>
<keyword evidence="5" id="KW-1185">Reference proteome</keyword>
<evidence type="ECO:0000256" key="1">
    <source>
        <dbReference type="ARBA" id="ARBA00022801"/>
    </source>
</evidence>
<dbReference type="AlphaFoldDB" id="A0AAU9F2A0"/>
<proteinExistence type="predicted"/>
<evidence type="ECO:0000259" key="3">
    <source>
        <dbReference type="Pfam" id="PF07687"/>
    </source>
</evidence>
<dbReference type="PANTHER" id="PTHR11014:SF63">
    <property type="entry name" value="METALLOPEPTIDASE, PUTATIVE (AFU_ORTHOLOGUE AFUA_6G09600)-RELATED"/>
    <property type="match status" value="1"/>
</dbReference>